<evidence type="ECO:0000313" key="2">
    <source>
        <dbReference type="EMBL" id="OMH81686.1"/>
    </source>
</evidence>
<dbReference type="Proteomes" id="UP000188320">
    <property type="component" value="Unassembled WGS sequence"/>
</dbReference>
<protein>
    <submittedName>
        <fullName evidence="1">Uncharacterized protein</fullName>
    </submittedName>
</protein>
<gene>
    <name evidence="2" type="ORF">AX774_g4860</name>
    <name evidence="1" type="ORF">AX774_g5644</name>
</gene>
<accession>A0A1R1PIW0</accession>
<evidence type="ECO:0000313" key="1">
    <source>
        <dbReference type="EMBL" id="OMH80910.1"/>
    </source>
</evidence>
<dbReference type="EMBL" id="LSSK01001040">
    <property type="protein sequence ID" value="OMH80910.1"/>
    <property type="molecule type" value="Genomic_DNA"/>
</dbReference>
<dbReference type="OrthoDB" id="548867at2759"/>
<dbReference type="AlphaFoldDB" id="A0A1R1PIW0"/>
<dbReference type="Gene3D" id="1.25.40.990">
    <property type="match status" value="1"/>
</dbReference>
<evidence type="ECO:0000313" key="3">
    <source>
        <dbReference type="Proteomes" id="UP000188320"/>
    </source>
</evidence>
<name>A0A1R1PIW0_ZANCU</name>
<keyword evidence="3" id="KW-1185">Reference proteome</keyword>
<reference evidence="3" key="1">
    <citation type="submission" date="2017-01" db="EMBL/GenBank/DDBJ databases">
        <authorList>
            <person name="Wang Y."/>
            <person name="White M."/>
            <person name="Kvist S."/>
            <person name="Moncalvo J.-M."/>
        </authorList>
    </citation>
    <scope>NUCLEOTIDE SEQUENCE [LARGE SCALE GENOMIC DNA]</scope>
    <source>
        <strain evidence="3">COL-18-3</strain>
    </source>
</reference>
<reference evidence="1" key="2">
    <citation type="submission" date="2017-01" db="EMBL/GenBank/DDBJ databases">
        <authorList>
            <person name="Mah S.A."/>
            <person name="Swanson W.J."/>
            <person name="Moy G.W."/>
            <person name="Vacquier V.D."/>
        </authorList>
    </citation>
    <scope>NUCLEOTIDE SEQUENCE [LARGE SCALE GENOMIC DNA]</scope>
    <source>
        <strain evidence="1">COL-18-3</strain>
    </source>
</reference>
<proteinExistence type="predicted"/>
<dbReference type="EMBL" id="LSSK01000845">
    <property type="protein sequence ID" value="OMH81686.1"/>
    <property type="molecule type" value="Genomic_DNA"/>
</dbReference>
<comment type="caution">
    <text evidence="1">The sequence shown here is derived from an EMBL/GenBank/DDBJ whole genome shotgun (WGS) entry which is preliminary data.</text>
</comment>
<organism evidence="1 3">
    <name type="scientific">Zancudomyces culisetae</name>
    <name type="common">Gut fungus</name>
    <name type="synonym">Smittium culisetae</name>
    <dbReference type="NCBI Taxonomy" id="1213189"/>
    <lineage>
        <taxon>Eukaryota</taxon>
        <taxon>Fungi</taxon>
        <taxon>Fungi incertae sedis</taxon>
        <taxon>Zoopagomycota</taxon>
        <taxon>Kickxellomycotina</taxon>
        <taxon>Harpellomycetes</taxon>
        <taxon>Harpellales</taxon>
        <taxon>Legeriomycetaceae</taxon>
        <taxon>Zancudomyces</taxon>
    </lineage>
</organism>
<sequence>MDVRSAVGSNNYYVLFKLYNEQSPSLHAKKLVETFLNRSRCIALRIITRAPNVTLEFLRLQLGFGDIHEAGQFLDAHEIPIVSSLPQLQSPQLPTLDPLDYIDCKLAYPIAYTACSKFDKVDIKGQIV</sequence>